<dbReference type="SUPFAM" id="SSF55961">
    <property type="entry name" value="Bet v1-like"/>
    <property type="match status" value="1"/>
</dbReference>
<protein>
    <submittedName>
        <fullName evidence="8">Aromatic ring-hydroxylating dioxygenase subunit alpha</fullName>
        <ecNumber evidence="8">1.14.13.-</ecNumber>
    </submittedName>
</protein>
<evidence type="ECO:0000313" key="9">
    <source>
        <dbReference type="Proteomes" id="UP001597059"/>
    </source>
</evidence>
<sequence length="396" mass="45571">MNTFALLESRLANFDAIKTRSNLQTPKTQLPINAYCSEAIFKEEQRRIFDQASLYVGNQRLVPEQGDWLALPQEDNGRVLIHNAHGVQLLSNVCRHRQAIMLGDADQLVRPSIPNRGNLGGANARIRCPLHAWTYNDTGKLIAAHKMTPTPCKHLDAFPLQSLSGFLFEGKRDVKGDIGHWFDLPEFDFSDYQLGHVELHSCHCNWKTFIEIYNEEYHIAPFHPGLRKYVECNQIDWEFSDWGNLQRVGINPNLRTGGTELYEKWHQALLQHTGGTPPNFGAMWAAYYPTHMIEVYPYALAISTLYPQGVHETLNLVEFYYPKQLLEDFPELVESHHKAYMETAAEDDEIAERIDAGRRALYQRSRNEDGPYQTPLEDGMPHFHQWYRDMMGDALA</sequence>
<feature type="domain" description="Rieske" evidence="7">
    <location>
        <begin position="54"/>
        <end position="169"/>
    </location>
</feature>
<dbReference type="Pfam" id="PF00355">
    <property type="entry name" value="Rieske"/>
    <property type="match status" value="1"/>
</dbReference>
<dbReference type="RefSeq" id="WP_377367114.1">
    <property type="nucleotide sequence ID" value="NZ_JBHTMN010000011.1"/>
</dbReference>
<dbReference type="GO" id="GO:0051213">
    <property type="term" value="F:dioxygenase activity"/>
    <property type="evidence" value="ECO:0007669"/>
    <property type="project" value="UniProtKB-KW"/>
</dbReference>
<name>A0ABW4B090_9GAMM</name>
<keyword evidence="2" id="KW-0001">2Fe-2S</keyword>
<comment type="cofactor">
    <cofactor evidence="1">
        <name>Fe cation</name>
        <dbReference type="ChEBI" id="CHEBI:24875"/>
    </cofactor>
</comment>
<dbReference type="InterPro" id="IPR036922">
    <property type="entry name" value="Rieske_2Fe-2S_sf"/>
</dbReference>
<evidence type="ECO:0000256" key="3">
    <source>
        <dbReference type="ARBA" id="ARBA00022723"/>
    </source>
</evidence>
<keyword evidence="8" id="KW-0223">Dioxygenase</keyword>
<comment type="caution">
    <text evidence="8">The sequence shown here is derived from an EMBL/GenBank/DDBJ whole genome shotgun (WGS) entry which is preliminary data.</text>
</comment>
<evidence type="ECO:0000256" key="4">
    <source>
        <dbReference type="ARBA" id="ARBA00023002"/>
    </source>
</evidence>
<dbReference type="InterPro" id="IPR001663">
    <property type="entry name" value="Rng_hydr_dOase-A"/>
</dbReference>
<evidence type="ECO:0000313" key="8">
    <source>
        <dbReference type="EMBL" id="MFD1383649.1"/>
    </source>
</evidence>
<evidence type="ECO:0000256" key="5">
    <source>
        <dbReference type="ARBA" id="ARBA00023004"/>
    </source>
</evidence>
<reference evidence="9" key="1">
    <citation type="journal article" date="2019" name="Int. J. Syst. Evol. Microbiol.">
        <title>The Global Catalogue of Microorganisms (GCM) 10K type strain sequencing project: providing services to taxonomists for standard genome sequencing and annotation.</title>
        <authorList>
            <consortium name="The Broad Institute Genomics Platform"/>
            <consortium name="The Broad Institute Genome Sequencing Center for Infectious Disease"/>
            <person name="Wu L."/>
            <person name="Ma J."/>
        </authorList>
    </citation>
    <scope>NUCLEOTIDE SEQUENCE [LARGE SCALE GENOMIC DNA]</scope>
    <source>
        <strain evidence="9">JCM 30774</strain>
    </source>
</reference>
<proteinExistence type="predicted"/>
<dbReference type="Gene3D" id="3.90.380.10">
    <property type="entry name" value="Naphthalene 1,2-dioxygenase Alpha Subunit, Chain A, domain 1"/>
    <property type="match status" value="1"/>
</dbReference>
<dbReference type="Gene3D" id="2.102.10.10">
    <property type="entry name" value="Rieske [2Fe-2S] iron-sulphur domain"/>
    <property type="match status" value="1"/>
</dbReference>
<dbReference type="Proteomes" id="UP001597059">
    <property type="component" value="Unassembled WGS sequence"/>
</dbReference>
<evidence type="ECO:0000256" key="6">
    <source>
        <dbReference type="ARBA" id="ARBA00023014"/>
    </source>
</evidence>
<dbReference type="SUPFAM" id="SSF50022">
    <property type="entry name" value="ISP domain"/>
    <property type="match status" value="1"/>
</dbReference>
<accession>A0ABW4B090</accession>
<keyword evidence="3" id="KW-0479">Metal-binding</keyword>
<evidence type="ECO:0000256" key="2">
    <source>
        <dbReference type="ARBA" id="ARBA00022714"/>
    </source>
</evidence>
<keyword evidence="9" id="KW-1185">Reference proteome</keyword>
<dbReference type="InterPro" id="IPR017941">
    <property type="entry name" value="Rieske_2Fe-2S"/>
</dbReference>
<organism evidence="8 9">
    <name type="scientific">Rhodanobacter aciditrophus</name>
    <dbReference type="NCBI Taxonomy" id="1623218"/>
    <lineage>
        <taxon>Bacteria</taxon>
        <taxon>Pseudomonadati</taxon>
        <taxon>Pseudomonadota</taxon>
        <taxon>Gammaproteobacteria</taxon>
        <taxon>Lysobacterales</taxon>
        <taxon>Rhodanobacteraceae</taxon>
        <taxon>Rhodanobacter</taxon>
    </lineage>
</organism>
<keyword evidence="5" id="KW-0408">Iron</keyword>
<dbReference type="EC" id="1.14.13.-" evidence="8"/>
<evidence type="ECO:0000259" key="7">
    <source>
        <dbReference type="PROSITE" id="PS51296"/>
    </source>
</evidence>
<dbReference type="PROSITE" id="PS51296">
    <property type="entry name" value="RIESKE"/>
    <property type="match status" value="1"/>
</dbReference>
<dbReference type="CDD" id="cd00680">
    <property type="entry name" value="RHO_alpha_C"/>
    <property type="match status" value="1"/>
</dbReference>
<dbReference type="EMBL" id="JBHTMN010000011">
    <property type="protein sequence ID" value="MFD1383649.1"/>
    <property type="molecule type" value="Genomic_DNA"/>
</dbReference>
<dbReference type="PANTHER" id="PTHR43756:SF5">
    <property type="entry name" value="CHOLINE MONOOXYGENASE, CHLOROPLASTIC"/>
    <property type="match status" value="1"/>
</dbReference>
<dbReference type="Pfam" id="PF00848">
    <property type="entry name" value="Ring_hydroxyl_A"/>
    <property type="match status" value="1"/>
</dbReference>
<evidence type="ECO:0000256" key="1">
    <source>
        <dbReference type="ARBA" id="ARBA00001962"/>
    </source>
</evidence>
<keyword evidence="4 8" id="KW-0560">Oxidoreductase</keyword>
<dbReference type="InterPro" id="IPR015879">
    <property type="entry name" value="Ring_hydroxy_dOase_asu_C_dom"/>
</dbReference>
<keyword evidence="6" id="KW-0411">Iron-sulfur</keyword>
<dbReference type="PANTHER" id="PTHR43756">
    <property type="entry name" value="CHOLINE MONOOXYGENASE, CHLOROPLASTIC"/>
    <property type="match status" value="1"/>
</dbReference>
<gene>
    <name evidence="8" type="ORF">ACFQ45_09740</name>
</gene>